<evidence type="ECO:0000313" key="2">
    <source>
        <dbReference type="Proteomes" id="UP000250443"/>
    </source>
</evidence>
<gene>
    <name evidence="1" type="ORF">NCTC11842_02401</name>
</gene>
<protein>
    <submittedName>
        <fullName evidence="1">Uncharacterized protein</fullName>
    </submittedName>
</protein>
<dbReference type="AlphaFoldDB" id="A0A2X2D5K0"/>
<reference evidence="1 2" key="1">
    <citation type="submission" date="2018-06" db="EMBL/GenBank/DDBJ databases">
        <authorList>
            <consortium name="Pathogen Informatics"/>
            <person name="Doyle S."/>
        </authorList>
    </citation>
    <scope>NUCLEOTIDE SEQUENCE [LARGE SCALE GENOMIC DNA]</scope>
    <source>
        <strain evidence="1 2">NCTC11842</strain>
    </source>
</reference>
<name>A0A2X2D5K0_PSELU</name>
<evidence type="ECO:0000313" key="1">
    <source>
        <dbReference type="EMBL" id="SPZ07595.1"/>
    </source>
</evidence>
<sequence>MNEAQSKQVQDLVQEIADDEGISFNDAFSVAMGILKLHAHRTFSGEGCEGSSTQSS</sequence>
<accession>A0A2X2D5K0</accession>
<dbReference type="Proteomes" id="UP000250443">
    <property type="component" value="Unassembled WGS sequence"/>
</dbReference>
<organism evidence="1 2">
    <name type="scientific">Pseudomonas luteola</name>
    <dbReference type="NCBI Taxonomy" id="47886"/>
    <lineage>
        <taxon>Bacteria</taxon>
        <taxon>Pseudomonadati</taxon>
        <taxon>Pseudomonadota</taxon>
        <taxon>Gammaproteobacteria</taxon>
        <taxon>Pseudomonadales</taxon>
        <taxon>Pseudomonadaceae</taxon>
        <taxon>Pseudomonas</taxon>
    </lineage>
</organism>
<proteinExistence type="predicted"/>
<dbReference type="RefSeq" id="WP_159435138.1">
    <property type="nucleotide sequence ID" value="NZ_UAUF01000012.1"/>
</dbReference>
<dbReference type="EMBL" id="UAUF01000012">
    <property type="protein sequence ID" value="SPZ07595.1"/>
    <property type="molecule type" value="Genomic_DNA"/>
</dbReference>